<sequence length="181" mass="20289">MKKKNRSLLMMILLVGVCLLGVGGFGSKASAETSVEASPRHAIYRLYNPNSGEHLFTPSNYERATLVNFGWNDEGIGFYGQGYTTTIKVAYVYRVYNPNAGDHHYTAFQDEKEQLIKVGWHDDNISLVMPATLGEPVYRLYNPNAKAGAHHFTLLKSERDHLIKVGWKDEGIGFNAYSTVQ</sequence>
<organism evidence="2 4">
    <name type="scientific">Enterococcus raffinosus ATCC 49464</name>
    <dbReference type="NCBI Taxonomy" id="1158602"/>
    <lineage>
        <taxon>Bacteria</taxon>
        <taxon>Bacillati</taxon>
        <taxon>Bacillota</taxon>
        <taxon>Bacilli</taxon>
        <taxon>Lactobacillales</taxon>
        <taxon>Enterococcaceae</taxon>
        <taxon>Enterococcus</taxon>
    </lineage>
</organism>
<gene>
    <name evidence="3" type="ORF">I590_01892</name>
    <name evidence="2" type="ORF">UAK_00044</name>
</gene>
<dbReference type="InterPro" id="IPR043708">
    <property type="entry name" value="DUF5648"/>
</dbReference>
<reference evidence="2 4" key="1">
    <citation type="submission" date="2013-02" db="EMBL/GenBank/DDBJ databases">
        <title>The Genome Sequence of Enterococcus raffinosus ATCC_49464.</title>
        <authorList>
            <consortium name="The Broad Institute Genome Sequencing Platform"/>
            <consortium name="The Broad Institute Genome Sequencing Center for Infectious Disease"/>
            <person name="Earl A.M."/>
            <person name="Gilmore M.S."/>
            <person name="Lebreton F."/>
            <person name="Walker B."/>
            <person name="Young S.K."/>
            <person name="Zeng Q."/>
            <person name="Gargeya S."/>
            <person name="Fitzgerald M."/>
            <person name="Haas B."/>
            <person name="Abouelleil A."/>
            <person name="Alvarado L."/>
            <person name="Arachchi H.M."/>
            <person name="Berlin A.M."/>
            <person name="Chapman S.B."/>
            <person name="Dewar J."/>
            <person name="Goldberg J."/>
            <person name="Griggs A."/>
            <person name="Gujja S."/>
            <person name="Hansen M."/>
            <person name="Howarth C."/>
            <person name="Imamovic A."/>
            <person name="Larimer J."/>
            <person name="McCowan C."/>
            <person name="Murphy C."/>
            <person name="Neiman D."/>
            <person name="Pearson M."/>
            <person name="Priest M."/>
            <person name="Roberts A."/>
            <person name="Saif S."/>
            <person name="Shea T."/>
            <person name="Sisk P."/>
            <person name="Sykes S."/>
            <person name="Wortman J."/>
            <person name="Nusbaum C."/>
            <person name="Birren B."/>
        </authorList>
    </citation>
    <scope>NUCLEOTIDE SEQUENCE [LARGE SCALE GENOMIC DNA]</scope>
    <source>
        <strain evidence="2 4">ATCC 49464</strain>
    </source>
</reference>
<proteinExistence type="predicted"/>
<evidence type="ECO:0000313" key="2">
    <source>
        <dbReference type="EMBL" id="EOH81809.1"/>
    </source>
</evidence>
<comment type="caution">
    <text evidence="2">The sequence shown here is derived from an EMBL/GenBank/DDBJ whole genome shotgun (WGS) entry which is preliminary data.</text>
</comment>
<dbReference type="AlphaFoldDB" id="R2S0V0"/>
<dbReference type="OrthoDB" id="4376109at2"/>
<evidence type="ECO:0000313" key="3">
    <source>
        <dbReference type="EMBL" id="EOT78354.1"/>
    </source>
</evidence>
<evidence type="ECO:0000259" key="1">
    <source>
        <dbReference type="Pfam" id="PF18885"/>
    </source>
</evidence>
<name>R2S0V0_9ENTE</name>
<dbReference type="Proteomes" id="UP000013877">
    <property type="component" value="Unassembled WGS sequence"/>
</dbReference>
<dbReference type="HOGENOM" id="CLU_100532_0_0_9"/>
<keyword evidence="5" id="KW-1185">Reference proteome</keyword>
<evidence type="ECO:0000313" key="5">
    <source>
        <dbReference type="Proteomes" id="UP000014158"/>
    </source>
</evidence>
<dbReference type="Pfam" id="PF18885">
    <property type="entry name" value="DUF5648"/>
    <property type="match status" value="1"/>
</dbReference>
<feature type="domain" description="DUF5648" evidence="1">
    <location>
        <begin position="43"/>
        <end position="176"/>
    </location>
</feature>
<reference evidence="3 5" key="2">
    <citation type="submission" date="2013-03" db="EMBL/GenBank/DDBJ databases">
        <title>The Genome Sequence of Enterococcus raffinosus ATCC_49464 (PacBio/Illumina hybrid assembly).</title>
        <authorList>
            <consortium name="The Broad Institute Genomics Platform"/>
            <consortium name="The Broad Institute Genome Sequencing Center for Infectious Disease"/>
            <person name="Earl A."/>
            <person name="Russ C."/>
            <person name="Gilmore M."/>
            <person name="Surin D."/>
            <person name="Walker B."/>
            <person name="Young S."/>
            <person name="Zeng Q."/>
            <person name="Gargeya S."/>
            <person name="Fitzgerald M."/>
            <person name="Haas B."/>
            <person name="Abouelleil A."/>
            <person name="Allen A.W."/>
            <person name="Alvarado L."/>
            <person name="Arachchi H.M."/>
            <person name="Berlin A.M."/>
            <person name="Chapman S.B."/>
            <person name="Gainer-Dewar J."/>
            <person name="Goldberg J."/>
            <person name="Griggs A."/>
            <person name="Gujja S."/>
            <person name="Hansen M."/>
            <person name="Howarth C."/>
            <person name="Imamovic A."/>
            <person name="Ireland A."/>
            <person name="Larimer J."/>
            <person name="McCowan C."/>
            <person name="Murphy C."/>
            <person name="Pearson M."/>
            <person name="Poon T.W."/>
            <person name="Priest M."/>
            <person name="Roberts A."/>
            <person name="Saif S."/>
            <person name="Shea T."/>
            <person name="Sisk P."/>
            <person name="Sykes S."/>
            <person name="Wortman J."/>
            <person name="Nusbaum C."/>
            <person name="Birren B."/>
        </authorList>
    </citation>
    <scope>NUCLEOTIDE SEQUENCE [LARGE SCALE GENOMIC DNA]</scope>
    <source>
        <strain evidence="3 5">ATCC 49464</strain>
    </source>
</reference>
<dbReference type="EMBL" id="ASWF01000002">
    <property type="protein sequence ID" value="EOT78354.1"/>
    <property type="molecule type" value="Genomic_DNA"/>
</dbReference>
<dbReference type="PATRIC" id="fig|1158602.3.peg.45"/>
<accession>R2S0V0</accession>
<dbReference type="eggNOG" id="COG3757">
    <property type="taxonomic scope" value="Bacteria"/>
</dbReference>
<dbReference type="EMBL" id="AJAL01000001">
    <property type="protein sequence ID" value="EOH81809.1"/>
    <property type="molecule type" value="Genomic_DNA"/>
</dbReference>
<evidence type="ECO:0000313" key="4">
    <source>
        <dbReference type="Proteomes" id="UP000013877"/>
    </source>
</evidence>
<dbReference type="Proteomes" id="UP000014158">
    <property type="component" value="Unassembled WGS sequence"/>
</dbReference>
<protein>
    <recommendedName>
        <fullName evidence="1">DUF5648 domain-containing protein</fullName>
    </recommendedName>
</protein>